<sequence length="368" mass="40661">MGNRTHNGRLLGMIEQATATAEKSTSKESLLKAVQIVRAFKGPLEFDQTKPKAAAIVLGALALAAIAFAIWGSPEMKAWVAQATGVDHQLVQIGLAVFFGTSTLACFAFMGSRASLLPNLSEDIARRSSRITAGLVPVPMGNEKLLTRLLKEFGDYSRGNHSRDIKLALTSSYTGETHQLSYTYCQMHYVNKRVVTERVSDGRGGFRTRTKTVYDHFDRYSLVIDFPWVEGVSLRSNGQSAVDFEHSFETSSSDFNRAFVLTGTSTMGCVKFAKPVTVLHLLRMREQLEGLNLEFSLGGRLCLSFENSTLLDFDMSCDLASPDDFYRLINAGVRLPNLTQVLAMAHRLADQHDDNFSLPTPTKTQTEN</sequence>
<gene>
    <name evidence="1" type="ORF">SAMN05216576_107252</name>
</gene>
<evidence type="ECO:0000313" key="2">
    <source>
        <dbReference type="Proteomes" id="UP000199467"/>
    </source>
</evidence>
<dbReference type="RefSeq" id="WP_050412940.1">
    <property type="nucleotide sequence ID" value="NZ_FMZQ01000007.1"/>
</dbReference>
<accession>A0A1G6Q5S7</accession>
<reference evidence="2" key="1">
    <citation type="submission" date="2016-10" db="EMBL/GenBank/DDBJ databases">
        <authorList>
            <person name="Varghese N."/>
            <person name="Submissions S."/>
        </authorList>
    </citation>
    <scope>NUCLEOTIDE SEQUENCE [LARGE SCALE GENOMIC DNA]</scope>
    <source>
        <strain evidence="2">DSM 26382</strain>
    </source>
</reference>
<dbReference type="AlphaFoldDB" id="A0A1G6Q5S7"/>
<protein>
    <submittedName>
        <fullName evidence="1">Uncharacterized protein</fullName>
    </submittedName>
</protein>
<evidence type="ECO:0000313" key="1">
    <source>
        <dbReference type="EMBL" id="SDC87274.1"/>
    </source>
</evidence>
<name>A0A1G6Q5S7_9GAMM</name>
<keyword evidence="2" id="KW-1185">Reference proteome</keyword>
<organism evidence="1 2">
    <name type="scientific">Ectopseudomonas chengduensis</name>
    <dbReference type="NCBI Taxonomy" id="489632"/>
    <lineage>
        <taxon>Bacteria</taxon>
        <taxon>Pseudomonadati</taxon>
        <taxon>Pseudomonadota</taxon>
        <taxon>Gammaproteobacteria</taxon>
        <taxon>Pseudomonadales</taxon>
        <taxon>Pseudomonadaceae</taxon>
        <taxon>Ectopseudomonas</taxon>
    </lineage>
</organism>
<proteinExistence type="predicted"/>
<dbReference type="EMBL" id="FMZQ01000007">
    <property type="protein sequence ID" value="SDC87274.1"/>
    <property type="molecule type" value="Genomic_DNA"/>
</dbReference>
<dbReference type="Proteomes" id="UP000199467">
    <property type="component" value="Unassembled WGS sequence"/>
</dbReference>